<keyword evidence="5" id="KW-0029">Amino-acid transport</keyword>
<dbReference type="STRING" id="706587.Desti_0847"/>
<evidence type="ECO:0000313" key="7">
    <source>
        <dbReference type="EMBL" id="AFM23571.1"/>
    </source>
</evidence>
<dbReference type="RefSeq" id="WP_014808727.1">
    <property type="nucleotide sequence ID" value="NC_018025.1"/>
</dbReference>
<dbReference type="PANTHER" id="PTHR43820">
    <property type="entry name" value="HIGH-AFFINITY BRANCHED-CHAIN AMINO ACID TRANSPORT ATP-BINDING PROTEIN LIVF"/>
    <property type="match status" value="1"/>
</dbReference>
<keyword evidence="4 7" id="KW-0067">ATP-binding</keyword>
<dbReference type="InterPro" id="IPR027417">
    <property type="entry name" value="P-loop_NTPase"/>
</dbReference>
<dbReference type="GO" id="GO:0015658">
    <property type="term" value="F:branched-chain amino acid transmembrane transporter activity"/>
    <property type="evidence" value="ECO:0007669"/>
    <property type="project" value="TreeGrafter"/>
</dbReference>
<dbReference type="InterPro" id="IPR052156">
    <property type="entry name" value="BCAA_Transport_ATP-bd_LivF"/>
</dbReference>
<dbReference type="PROSITE" id="PS00211">
    <property type="entry name" value="ABC_TRANSPORTER_1"/>
    <property type="match status" value="1"/>
</dbReference>
<gene>
    <name evidence="7" type="ordered locus">Desti_0847</name>
</gene>
<name>I4C1Y0_DESTA</name>
<dbReference type="Pfam" id="PF00005">
    <property type="entry name" value="ABC_tran"/>
    <property type="match status" value="1"/>
</dbReference>
<protein>
    <submittedName>
        <fullName evidence="7">Amino acid/amide ABC transporter ATP-binding protein 2, HAAT family</fullName>
    </submittedName>
</protein>
<dbReference type="HOGENOM" id="CLU_000604_1_2_7"/>
<dbReference type="OrthoDB" id="9809450at2"/>
<evidence type="ECO:0000256" key="3">
    <source>
        <dbReference type="ARBA" id="ARBA00022741"/>
    </source>
</evidence>
<organism evidence="7 8">
    <name type="scientific">Desulfomonile tiedjei (strain ATCC 49306 / DSM 6799 / DCB-1)</name>
    <dbReference type="NCBI Taxonomy" id="706587"/>
    <lineage>
        <taxon>Bacteria</taxon>
        <taxon>Pseudomonadati</taxon>
        <taxon>Thermodesulfobacteriota</taxon>
        <taxon>Desulfomonilia</taxon>
        <taxon>Desulfomonilales</taxon>
        <taxon>Desulfomonilaceae</taxon>
        <taxon>Desulfomonile</taxon>
    </lineage>
</organism>
<dbReference type="KEGG" id="dti:Desti_0847"/>
<evidence type="ECO:0000256" key="1">
    <source>
        <dbReference type="ARBA" id="ARBA00005417"/>
    </source>
</evidence>
<keyword evidence="3" id="KW-0547">Nucleotide-binding</keyword>
<dbReference type="SUPFAM" id="SSF52540">
    <property type="entry name" value="P-loop containing nucleoside triphosphate hydrolases"/>
    <property type="match status" value="1"/>
</dbReference>
<dbReference type="GO" id="GO:0016887">
    <property type="term" value="F:ATP hydrolysis activity"/>
    <property type="evidence" value="ECO:0007669"/>
    <property type="project" value="InterPro"/>
</dbReference>
<evidence type="ECO:0000259" key="6">
    <source>
        <dbReference type="PROSITE" id="PS50893"/>
    </source>
</evidence>
<sequence length="234" mass="25597">MLEVTELNTYYGYSHILHGVSLTVKQGEVLAVLGRNGVGKTTLVHSIVSFAKPATGRIKLNREEITGLPTHQIVRKGIALVPQGRRVFRSLSVIENLSIPFPCQTKTRDNSWDLEKTFQVFPTLRARRDQRAGNLSGGEQQMLAMARALVSGPDVLLLDEPSEGLAPLIVKGISEVIQKLAAGGMAILLVEQNFNMALKTAHSVLVMSRGQIVHQSTPQDLAANHEIKARYLGM</sequence>
<evidence type="ECO:0000256" key="2">
    <source>
        <dbReference type="ARBA" id="ARBA00022448"/>
    </source>
</evidence>
<dbReference type="Gene3D" id="3.40.50.300">
    <property type="entry name" value="P-loop containing nucleotide triphosphate hydrolases"/>
    <property type="match status" value="1"/>
</dbReference>
<accession>I4C1Y0</accession>
<dbReference type="PROSITE" id="PS50893">
    <property type="entry name" value="ABC_TRANSPORTER_2"/>
    <property type="match status" value="1"/>
</dbReference>
<dbReference type="CDD" id="cd03224">
    <property type="entry name" value="ABC_TM1139_LivF_branched"/>
    <property type="match status" value="1"/>
</dbReference>
<comment type="similarity">
    <text evidence="1">Belongs to the ABC transporter superfamily.</text>
</comment>
<keyword evidence="2" id="KW-0813">Transport</keyword>
<dbReference type="Proteomes" id="UP000006055">
    <property type="component" value="Chromosome"/>
</dbReference>
<dbReference type="eggNOG" id="COG0410">
    <property type="taxonomic scope" value="Bacteria"/>
</dbReference>
<dbReference type="PANTHER" id="PTHR43820:SF2">
    <property type="entry name" value="ABC TRANSPORTER ATP-BINDING PROTEIN"/>
    <property type="match status" value="1"/>
</dbReference>
<evidence type="ECO:0000256" key="5">
    <source>
        <dbReference type="ARBA" id="ARBA00022970"/>
    </source>
</evidence>
<keyword evidence="8" id="KW-1185">Reference proteome</keyword>
<dbReference type="GO" id="GO:0015807">
    <property type="term" value="P:L-amino acid transport"/>
    <property type="evidence" value="ECO:0007669"/>
    <property type="project" value="TreeGrafter"/>
</dbReference>
<dbReference type="EMBL" id="CP003360">
    <property type="protein sequence ID" value="AFM23571.1"/>
    <property type="molecule type" value="Genomic_DNA"/>
</dbReference>
<dbReference type="PATRIC" id="fig|706587.4.peg.963"/>
<dbReference type="AlphaFoldDB" id="I4C1Y0"/>
<feature type="domain" description="ABC transporter" evidence="6">
    <location>
        <begin position="2"/>
        <end position="234"/>
    </location>
</feature>
<dbReference type="SMART" id="SM00382">
    <property type="entry name" value="AAA"/>
    <property type="match status" value="1"/>
</dbReference>
<dbReference type="InterPro" id="IPR003439">
    <property type="entry name" value="ABC_transporter-like_ATP-bd"/>
</dbReference>
<proteinExistence type="inferred from homology"/>
<reference evidence="8" key="1">
    <citation type="submission" date="2012-06" db="EMBL/GenBank/DDBJ databases">
        <title>Complete sequence of chromosome of Desulfomonile tiedjei DSM 6799.</title>
        <authorList>
            <person name="Lucas S."/>
            <person name="Copeland A."/>
            <person name="Lapidus A."/>
            <person name="Glavina del Rio T."/>
            <person name="Dalin E."/>
            <person name="Tice H."/>
            <person name="Bruce D."/>
            <person name="Goodwin L."/>
            <person name="Pitluck S."/>
            <person name="Peters L."/>
            <person name="Ovchinnikova G."/>
            <person name="Zeytun A."/>
            <person name="Lu M."/>
            <person name="Kyrpides N."/>
            <person name="Mavromatis K."/>
            <person name="Ivanova N."/>
            <person name="Brettin T."/>
            <person name="Detter J.C."/>
            <person name="Han C."/>
            <person name="Larimer F."/>
            <person name="Land M."/>
            <person name="Hauser L."/>
            <person name="Markowitz V."/>
            <person name="Cheng J.-F."/>
            <person name="Hugenholtz P."/>
            <person name="Woyke T."/>
            <person name="Wu D."/>
            <person name="Spring S."/>
            <person name="Schroeder M."/>
            <person name="Brambilla E."/>
            <person name="Klenk H.-P."/>
            <person name="Eisen J.A."/>
        </authorList>
    </citation>
    <scope>NUCLEOTIDE SEQUENCE [LARGE SCALE GENOMIC DNA]</scope>
    <source>
        <strain evidence="8">ATCC 49306 / DSM 6799 / DCB-1</strain>
    </source>
</reference>
<dbReference type="InterPro" id="IPR003593">
    <property type="entry name" value="AAA+_ATPase"/>
</dbReference>
<dbReference type="InterPro" id="IPR017871">
    <property type="entry name" value="ABC_transporter-like_CS"/>
</dbReference>
<evidence type="ECO:0000313" key="8">
    <source>
        <dbReference type="Proteomes" id="UP000006055"/>
    </source>
</evidence>
<evidence type="ECO:0000256" key="4">
    <source>
        <dbReference type="ARBA" id="ARBA00022840"/>
    </source>
</evidence>
<dbReference type="GO" id="GO:0005524">
    <property type="term" value="F:ATP binding"/>
    <property type="evidence" value="ECO:0007669"/>
    <property type="project" value="UniProtKB-KW"/>
</dbReference>